<name>H6Q7Z2_PYROT</name>
<evidence type="ECO:0000313" key="1">
    <source>
        <dbReference type="EMBL" id="AFA38649.1"/>
    </source>
</evidence>
<dbReference type="SUPFAM" id="SSF52540">
    <property type="entry name" value="P-loop containing nucleoside triphosphate hydrolases"/>
    <property type="match status" value="1"/>
</dbReference>
<keyword evidence="2" id="KW-1185">Reference proteome</keyword>
<dbReference type="KEGG" id="pog:Pogu_0622"/>
<organism evidence="1 2">
    <name type="scientific">Pyrobaculum oguniense (strain DSM 13380 / JCM 10595 / TE7)</name>
    <dbReference type="NCBI Taxonomy" id="698757"/>
    <lineage>
        <taxon>Archaea</taxon>
        <taxon>Thermoproteota</taxon>
        <taxon>Thermoprotei</taxon>
        <taxon>Thermoproteales</taxon>
        <taxon>Thermoproteaceae</taxon>
        <taxon>Pyrobaculum</taxon>
    </lineage>
</organism>
<dbReference type="HOGENOM" id="CLU_917082_0_0_2"/>
<evidence type="ECO:0000313" key="2">
    <source>
        <dbReference type="Proteomes" id="UP000009062"/>
    </source>
</evidence>
<accession>H6Q7Z2</accession>
<sequence length="308" mass="34270">MMYQKLFHLVTVVEGNALVTGLPGTGKTSFIKWSLRDIPPDFAVVVYDTVGDFKECDFTGRFSVNPVDLQPSRFLEILEEALSATYGEYAYLLTPAMAELIVRAIEAGASTPSAVRSMVYKIAEAHEVDTAHAVRRRLAHLDGPQFLKSDVPAKPGRSTCVDISALDRVGRVAFVLTHLELTRRSRNVIYVIDEAHRFLSFANRYSLLVDHLRTGRAAGRFFVLVSHSYREFARHLGYVKMSIRFLDWDWENERNPLPPLGPSEAVVTLWAASTRSAAMLSKMGIPLAGVVSRFKLQVPPYAAAGPTQ</sequence>
<dbReference type="Proteomes" id="UP000009062">
    <property type="component" value="Chromosome"/>
</dbReference>
<proteinExistence type="predicted"/>
<reference evidence="1 2" key="1">
    <citation type="journal article" date="2012" name="Stand. Genomic Sci.">
        <title>Complete genome sequence of Pyrobaculum oguniense.</title>
        <authorList>
            <person name="Bernick D.L."/>
            <person name="Karplus K."/>
            <person name="Lui L.M."/>
            <person name="Coker J.K."/>
            <person name="Murphy J.N."/>
            <person name="Chan P.P."/>
            <person name="Cozen A.E."/>
            <person name="Lowe T.M."/>
        </authorList>
    </citation>
    <scope>NUCLEOTIDE SEQUENCE [LARGE SCALE GENOMIC DNA]</scope>
    <source>
        <strain evidence="1 2">TE7</strain>
    </source>
</reference>
<dbReference type="STRING" id="698757.Pogu_0622"/>
<dbReference type="InterPro" id="IPR027417">
    <property type="entry name" value="P-loop_NTPase"/>
</dbReference>
<dbReference type="Gene3D" id="3.40.50.300">
    <property type="entry name" value="P-loop containing nucleotide triphosphate hydrolases"/>
    <property type="match status" value="1"/>
</dbReference>
<dbReference type="eggNOG" id="arCOG00286">
    <property type="taxonomic scope" value="Archaea"/>
</dbReference>
<dbReference type="AlphaFoldDB" id="H6Q7Z2"/>
<gene>
    <name evidence="1" type="ordered locus">Pogu_0622</name>
</gene>
<dbReference type="EMBL" id="CP003316">
    <property type="protein sequence ID" value="AFA38649.1"/>
    <property type="molecule type" value="Genomic_DNA"/>
</dbReference>
<protein>
    <submittedName>
        <fullName evidence="1">Uncharacterized protein</fullName>
    </submittedName>
</protein>